<reference evidence="2 3" key="1">
    <citation type="submission" date="2020-08" db="EMBL/GenBank/DDBJ databases">
        <title>Sequencing the genomes of 1000 actinobacteria strains.</title>
        <authorList>
            <person name="Klenk H.-P."/>
        </authorList>
    </citation>
    <scope>NUCLEOTIDE SEQUENCE [LARGE SCALE GENOMIC DNA]</scope>
    <source>
        <strain evidence="2 3">DSM 22826</strain>
    </source>
</reference>
<name>A0A839QRY5_9MICC</name>
<feature type="region of interest" description="Disordered" evidence="1">
    <location>
        <begin position="1"/>
        <end position="21"/>
    </location>
</feature>
<evidence type="ECO:0008006" key="4">
    <source>
        <dbReference type="Google" id="ProtNLM"/>
    </source>
</evidence>
<evidence type="ECO:0000313" key="3">
    <source>
        <dbReference type="Proteomes" id="UP000523000"/>
    </source>
</evidence>
<dbReference type="AlphaFoldDB" id="A0A839QRY5"/>
<keyword evidence="3" id="KW-1185">Reference proteome</keyword>
<proteinExistence type="predicted"/>
<dbReference type="EMBL" id="JACHVS010000002">
    <property type="protein sequence ID" value="MBB2997435.1"/>
    <property type="molecule type" value="Genomic_DNA"/>
</dbReference>
<dbReference type="InterPro" id="IPR021903">
    <property type="entry name" value="DUF3515"/>
</dbReference>
<sequence length="185" mass="19514">MPRLIDENVSPEESGSTDPRIRPRFARPVAIAALAAALLSMTACAPIATVQPADDAANPLCAQMMVQLPQEISGQALRKTNSQATAVWGEPSQLVLRCGVVPPAPSSDPCVSVNGVDWLAKEGKLAKDGERTWTLTTYGRTPATELLFDPQQIPSSTVLATLSGAAAKIPAQRQCSNVEKTVDVP</sequence>
<evidence type="ECO:0000256" key="1">
    <source>
        <dbReference type="SAM" id="MobiDB-lite"/>
    </source>
</evidence>
<accession>A0A839QRY5</accession>
<dbReference type="Pfam" id="PF12028">
    <property type="entry name" value="DUF3515"/>
    <property type="match status" value="1"/>
</dbReference>
<protein>
    <recommendedName>
        <fullName evidence="4">DUF3515 domain-containing protein</fullName>
    </recommendedName>
</protein>
<dbReference type="Proteomes" id="UP000523000">
    <property type="component" value="Unassembled WGS sequence"/>
</dbReference>
<gene>
    <name evidence="2" type="ORF">E9229_003682</name>
</gene>
<evidence type="ECO:0000313" key="2">
    <source>
        <dbReference type="EMBL" id="MBB2997435.1"/>
    </source>
</evidence>
<organism evidence="2 3">
    <name type="scientific">Paeniglutamicibacter cryotolerans</name>
    <dbReference type="NCBI Taxonomy" id="670079"/>
    <lineage>
        <taxon>Bacteria</taxon>
        <taxon>Bacillati</taxon>
        <taxon>Actinomycetota</taxon>
        <taxon>Actinomycetes</taxon>
        <taxon>Micrococcales</taxon>
        <taxon>Micrococcaceae</taxon>
        <taxon>Paeniglutamicibacter</taxon>
    </lineage>
</organism>
<comment type="caution">
    <text evidence="2">The sequence shown here is derived from an EMBL/GenBank/DDBJ whole genome shotgun (WGS) entry which is preliminary data.</text>
</comment>